<keyword evidence="6" id="KW-0133">Cell shape</keyword>
<dbReference type="GO" id="GO:0009252">
    <property type="term" value="P:peptidoglycan biosynthetic process"/>
    <property type="evidence" value="ECO:0007669"/>
    <property type="project" value="UniProtKB-KW"/>
</dbReference>
<reference evidence="17" key="1">
    <citation type="submission" date="2016-10" db="EMBL/GenBank/DDBJ databases">
        <authorList>
            <person name="de Groot N.N."/>
        </authorList>
    </citation>
    <scope>NUCLEOTIDE SEQUENCE</scope>
</reference>
<dbReference type="InterPro" id="IPR013792">
    <property type="entry name" value="RNA3'P_cycl/enolpyr_Trfase_a/b"/>
</dbReference>
<dbReference type="InterPro" id="IPR050068">
    <property type="entry name" value="MurA_subfamily"/>
</dbReference>
<evidence type="ECO:0000256" key="5">
    <source>
        <dbReference type="ARBA" id="ARBA00022679"/>
    </source>
</evidence>
<evidence type="ECO:0000256" key="1">
    <source>
        <dbReference type="ARBA" id="ARBA00004496"/>
    </source>
</evidence>
<dbReference type="PANTHER" id="PTHR43783:SF1">
    <property type="entry name" value="UDP-N-ACETYLGLUCOSAMINE 1-CARBOXYVINYLTRANSFERASE"/>
    <property type="match status" value="1"/>
</dbReference>
<evidence type="ECO:0000259" key="16">
    <source>
        <dbReference type="Pfam" id="PF00275"/>
    </source>
</evidence>
<dbReference type="EMBL" id="FPHJ01000034">
    <property type="protein sequence ID" value="SFV61746.1"/>
    <property type="molecule type" value="Genomic_DNA"/>
</dbReference>
<evidence type="ECO:0000256" key="11">
    <source>
        <dbReference type="ARBA" id="ARBA00039108"/>
    </source>
</evidence>
<dbReference type="NCBIfam" id="NF006873">
    <property type="entry name" value="PRK09369.1"/>
    <property type="match status" value="1"/>
</dbReference>
<evidence type="ECO:0000256" key="10">
    <source>
        <dbReference type="ARBA" id="ARBA00038367"/>
    </source>
</evidence>
<keyword evidence="8" id="KW-0131">Cell cycle</keyword>
<dbReference type="InterPro" id="IPR001986">
    <property type="entry name" value="Enolpyruvate_Tfrase_dom"/>
</dbReference>
<proteinExistence type="inferred from homology"/>
<evidence type="ECO:0000256" key="7">
    <source>
        <dbReference type="ARBA" id="ARBA00022984"/>
    </source>
</evidence>
<feature type="domain" description="Enolpyruvate transferase" evidence="16">
    <location>
        <begin position="8"/>
        <end position="408"/>
    </location>
</feature>
<keyword evidence="3" id="KW-0963">Cytoplasm</keyword>
<evidence type="ECO:0000256" key="8">
    <source>
        <dbReference type="ARBA" id="ARBA00023306"/>
    </source>
</evidence>
<comment type="catalytic activity">
    <reaction evidence="15">
        <text>phosphoenolpyruvate + UDP-N-acetyl-alpha-D-glucosamine = UDP-N-acetyl-3-O-(1-carboxyvinyl)-alpha-D-glucosamine + phosphate</text>
        <dbReference type="Rhea" id="RHEA:18681"/>
        <dbReference type="ChEBI" id="CHEBI:43474"/>
        <dbReference type="ChEBI" id="CHEBI:57705"/>
        <dbReference type="ChEBI" id="CHEBI:58702"/>
        <dbReference type="ChEBI" id="CHEBI:68483"/>
        <dbReference type="EC" id="2.5.1.7"/>
    </reaction>
</comment>
<dbReference type="CDD" id="cd01555">
    <property type="entry name" value="UdpNAET"/>
    <property type="match status" value="1"/>
</dbReference>
<dbReference type="Gene3D" id="3.65.10.10">
    <property type="entry name" value="Enolpyruvate transferase domain"/>
    <property type="match status" value="2"/>
</dbReference>
<keyword evidence="4" id="KW-0132">Cell division</keyword>
<dbReference type="GO" id="GO:0071555">
    <property type="term" value="P:cell wall organization"/>
    <property type="evidence" value="ECO:0007669"/>
    <property type="project" value="UniProtKB-KW"/>
</dbReference>
<dbReference type="InterPro" id="IPR005750">
    <property type="entry name" value="UDP_GlcNAc_COvinyl_MurA"/>
</dbReference>
<comment type="subcellular location">
    <subcellularLocation>
        <location evidence="1">Cytoplasm</location>
    </subcellularLocation>
</comment>
<dbReference type="InterPro" id="IPR036968">
    <property type="entry name" value="Enolpyruvate_Tfrase_sf"/>
</dbReference>
<dbReference type="GO" id="GO:0005737">
    <property type="term" value="C:cytoplasm"/>
    <property type="evidence" value="ECO:0007669"/>
    <property type="project" value="UniProtKB-SubCell"/>
</dbReference>
<dbReference type="GO" id="GO:0008360">
    <property type="term" value="P:regulation of cell shape"/>
    <property type="evidence" value="ECO:0007669"/>
    <property type="project" value="UniProtKB-KW"/>
</dbReference>
<organism evidence="17">
    <name type="scientific">hydrothermal vent metagenome</name>
    <dbReference type="NCBI Taxonomy" id="652676"/>
    <lineage>
        <taxon>unclassified sequences</taxon>
        <taxon>metagenomes</taxon>
        <taxon>ecological metagenomes</taxon>
    </lineage>
</organism>
<dbReference type="GO" id="GO:0019277">
    <property type="term" value="P:UDP-N-acetylgalactosamine biosynthetic process"/>
    <property type="evidence" value="ECO:0007669"/>
    <property type="project" value="InterPro"/>
</dbReference>
<dbReference type="AlphaFoldDB" id="A0A1W1C7J0"/>
<comment type="similarity">
    <text evidence="10">Belongs to the EPSP synthase family. MurA subfamily.</text>
</comment>
<dbReference type="Pfam" id="PF00275">
    <property type="entry name" value="EPSP_synthase"/>
    <property type="match status" value="1"/>
</dbReference>
<evidence type="ECO:0000256" key="4">
    <source>
        <dbReference type="ARBA" id="ARBA00022618"/>
    </source>
</evidence>
<evidence type="ECO:0000256" key="12">
    <source>
        <dbReference type="ARBA" id="ARBA00039754"/>
    </source>
</evidence>
<dbReference type="GO" id="GO:0008760">
    <property type="term" value="F:UDP-N-acetylglucosamine 1-carboxyvinyltransferase activity"/>
    <property type="evidence" value="ECO:0007669"/>
    <property type="project" value="UniProtKB-EC"/>
</dbReference>
<dbReference type="PANTHER" id="PTHR43783">
    <property type="entry name" value="UDP-N-ACETYLGLUCOSAMINE 1-CARBOXYVINYLTRANSFERASE"/>
    <property type="match status" value="1"/>
</dbReference>
<name>A0A1W1C7J0_9ZZZZ</name>
<comment type="pathway">
    <text evidence="2">Cell wall biogenesis; peptidoglycan biosynthesis.</text>
</comment>
<evidence type="ECO:0000256" key="9">
    <source>
        <dbReference type="ARBA" id="ARBA00023316"/>
    </source>
</evidence>
<protein>
    <recommendedName>
        <fullName evidence="12">UDP-N-acetylglucosamine 1-carboxyvinyltransferase</fullName>
        <ecNumber evidence="11">2.5.1.7</ecNumber>
    </recommendedName>
    <alternativeName>
        <fullName evidence="13">Enoylpyruvate transferase</fullName>
    </alternativeName>
    <alternativeName>
        <fullName evidence="14">UDP-N-acetylglucosamine enolpyruvyl transferase</fullName>
    </alternativeName>
</protein>
<keyword evidence="5 17" id="KW-0808">Transferase</keyword>
<evidence type="ECO:0000256" key="3">
    <source>
        <dbReference type="ARBA" id="ARBA00022490"/>
    </source>
</evidence>
<dbReference type="GO" id="GO:0051301">
    <property type="term" value="P:cell division"/>
    <property type="evidence" value="ECO:0007669"/>
    <property type="project" value="UniProtKB-KW"/>
</dbReference>
<accession>A0A1W1C7J0</accession>
<dbReference type="FunFam" id="3.65.10.10:FF:000001">
    <property type="entry name" value="UDP-N-acetylglucosamine 1-carboxyvinyltransferase"/>
    <property type="match status" value="1"/>
</dbReference>
<dbReference type="NCBIfam" id="TIGR01072">
    <property type="entry name" value="murA"/>
    <property type="match status" value="1"/>
</dbReference>
<evidence type="ECO:0000256" key="13">
    <source>
        <dbReference type="ARBA" id="ARBA00042443"/>
    </source>
</evidence>
<evidence type="ECO:0000313" key="17">
    <source>
        <dbReference type="EMBL" id="SFV61746.1"/>
    </source>
</evidence>
<evidence type="ECO:0000256" key="6">
    <source>
        <dbReference type="ARBA" id="ARBA00022960"/>
    </source>
</evidence>
<dbReference type="HAMAP" id="MF_00111">
    <property type="entry name" value="MurA"/>
    <property type="match status" value="1"/>
</dbReference>
<evidence type="ECO:0000256" key="15">
    <source>
        <dbReference type="ARBA" id="ARBA00047527"/>
    </source>
</evidence>
<evidence type="ECO:0000256" key="14">
    <source>
        <dbReference type="ARBA" id="ARBA00042842"/>
    </source>
</evidence>
<dbReference type="EC" id="2.5.1.7" evidence="11"/>
<keyword evidence="9" id="KW-0961">Cell wall biogenesis/degradation</keyword>
<sequence length="420" mass="45256">MMQKLIIEGGNVLSGELEVSGSKNASLPILFASILATKPVIISRLPHLSDISTTLRLLTQMGAHFTLESDGSIYLEAQQLNNLEADYQLVKTMRASILVLGPTLAKYGEARVSLPGGCAIGARPVNLHIENLKKLGAEITIKDGYIVAKAKQLIGTTINFDKVSVTATENIMMAATLAKGTTTISNAAQEPEVSELARFLNKMGAKITGYGSSTIIIEGVKELSTCEYKVCADRIEAGTYLIAAAITKGDILLKNVLPNSMEATIEKLKETGAKIKTEGFNIHLDTQGKRPKAVNIKTAVFPGLATDMQAQFLALNTIADGYSTIVENIFENRFMHVPELQRMGADLEFEGNTVICRGKEKLNATELMATDLRASASLVLASLAAEGTSIINRVYHLDRGYETIEAKLNLLGANIQRAND</sequence>
<evidence type="ECO:0000256" key="2">
    <source>
        <dbReference type="ARBA" id="ARBA00004752"/>
    </source>
</evidence>
<keyword evidence="7" id="KW-0573">Peptidoglycan synthesis</keyword>
<dbReference type="SUPFAM" id="SSF55205">
    <property type="entry name" value="EPT/RTPC-like"/>
    <property type="match status" value="1"/>
</dbReference>
<gene>
    <name evidence="17" type="ORF">MNB_SUP05-5-682</name>
</gene>